<organism evidence="2 3">
    <name type="scientific">Svornostia abyssi</name>
    <dbReference type="NCBI Taxonomy" id="2898438"/>
    <lineage>
        <taxon>Bacteria</taxon>
        <taxon>Bacillati</taxon>
        <taxon>Actinomycetota</taxon>
        <taxon>Thermoleophilia</taxon>
        <taxon>Solirubrobacterales</taxon>
        <taxon>Baekduiaceae</taxon>
        <taxon>Svornostia</taxon>
    </lineage>
</organism>
<dbReference type="InterPro" id="IPR013216">
    <property type="entry name" value="Methyltransf_11"/>
</dbReference>
<dbReference type="Proteomes" id="UP001058860">
    <property type="component" value="Chromosome"/>
</dbReference>
<gene>
    <name evidence="2" type="ORF">LRS13_14650</name>
</gene>
<dbReference type="Pfam" id="PF08241">
    <property type="entry name" value="Methyltransf_11"/>
    <property type="match status" value="1"/>
</dbReference>
<dbReference type="CDD" id="cd02440">
    <property type="entry name" value="AdoMet_MTases"/>
    <property type="match status" value="1"/>
</dbReference>
<keyword evidence="3" id="KW-1185">Reference proteome</keyword>
<protein>
    <submittedName>
        <fullName evidence="2">Methyltransferase domain-containing protein</fullName>
    </submittedName>
</protein>
<evidence type="ECO:0000259" key="1">
    <source>
        <dbReference type="Pfam" id="PF08241"/>
    </source>
</evidence>
<dbReference type="Gene3D" id="3.40.50.150">
    <property type="entry name" value="Vaccinia Virus protein VP39"/>
    <property type="match status" value="1"/>
</dbReference>
<sequence>MSVGKATWDQFAAEDPQFYIASNRPAWDDDEFYAAGASILSHIERWLPRLNTGHAVEIGAGLGRITVHLAGMFDRVDATDVSPRMVEQARAKGLPENITWTQTDGRLPADDGTVDFVYSFNVMQHVPLVAEIEGYMREIRRVLRPDGHAAIQYDIRPRPLWQRSVLLMPDPLLPRTSRRFIRRYPVPLTDLHAMAARSGLEVLDEFDKAPHEHYMLFAPA</sequence>
<evidence type="ECO:0000313" key="3">
    <source>
        <dbReference type="Proteomes" id="UP001058860"/>
    </source>
</evidence>
<dbReference type="PANTHER" id="PTHR43861:SF1">
    <property type="entry name" value="TRANS-ACONITATE 2-METHYLTRANSFERASE"/>
    <property type="match status" value="1"/>
</dbReference>
<proteinExistence type="predicted"/>
<evidence type="ECO:0000313" key="2">
    <source>
        <dbReference type="EMBL" id="UUY01958.1"/>
    </source>
</evidence>
<keyword evidence="2" id="KW-0489">Methyltransferase</keyword>
<accession>A0ABY5PBG6</accession>
<feature type="domain" description="Methyltransferase type 11" evidence="1">
    <location>
        <begin position="56"/>
        <end position="151"/>
    </location>
</feature>
<dbReference type="GO" id="GO:0008168">
    <property type="term" value="F:methyltransferase activity"/>
    <property type="evidence" value="ECO:0007669"/>
    <property type="project" value="UniProtKB-KW"/>
</dbReference>
<keyword evidence="2" id="KW-0808">Transferase</keyword>
<dbReference type="PANTHER" id="PTHR43861">
    <property type="entry name" value="TRANS-ACONITATE 2-METHYLTRANSFERASE-RELATED"/>
    <property type="match status" value="1"/>
</dbReference>
<dbReference type="SUPFAM" id="SSF53335">
    <property type="entry name" value="S-adenosyl-L-methionine-dependent methyltransferases"/>
    <property type="match status" value="1"/>
</dbReference>
<dbReference type="RefSeq" id="WP_353862497.1">
    <property type="nucleotide sequence ID" value="NZ_CP088295.1"/>
</dbReference>
<reference evidence="3" key="1">
    <citation type="submission" date="2021-11" db="EMBL/GenBank/DDBJ databases">
        <title>Cultivation dependent microbiological survey of springs from the worlds oldest radium mine currently devoted to the extraction of radon-saturated water.</title>
        <authorList>
            <person name="Kapinusova G."/>
            <person name="Smrhova T."/>
            <person name="Strejcek M."/>
            <person name="Suman J."/>
            <person name="Jani K."/>
            <person name="Pajer P."/>
            <person name="Uhlik O."/>
        </authorList>
    </citation>
    <scope>NUCLEOTIDE SEQUENCE [LARGE SCALE GENOMIC DNA]</scope>
    <source>
        <strain evidence="3">J379</strain>
    </source>
</reference>
<dbReference type="GO" id="GO:0032259">
    <property type="term" value="P:methylation"/>
    <property type="evidence" value="ECO:0007669"/>
    <property type="project" value="UniProtKB-KW"/>
</dbReference>
<dbReference type="InterPro" id="IPR029063">
    <property type="entry name" value="SAM-dependent_MTases_sf"/>
</dbReference>
<name>A0ABY5PBG6_9ACTN</name>
<dbReference type="EMBL" id="CP088295">
    <property type="protein sequence ID" value="UUY01958.1"/>
    <property type="molecule type" value="Genomic_DNA"/>
</dbReference>